<dbReference type="EMBL" id="CP047897">
    <property type="protein sequence ID" value="QHL86441.1"/>
    <property type="molecule type" value="Genomic_DNA"/>
</dbReference>
<gene>
    <name evidence="1" type="ORF">GU926_02875</name>
</gene>
<organism evidence="1 2">
    <name type="scientific">Nibribacter ruber</name>
    <dbReference type="NCBI Taxonomy" id="2698458"/>
    <lineage>
        <taxon>Bacteria</taxon>
        <taxon>Pseudomonadati</taxon>
        <taxon>Bacteroidota</taxon>
        <taxon>Cytophagia</taxon>
        <taxon>Cytophagales</taxon>
        <taxon>Hymenobacteraceae</taxon>
        <taxon>Nibribacter</taxon>
    </lineage>
</organism>
<dbReference type="KEGG" id="nib:GU926_02875"/>
<reference evidence="1 2" key="1">
    <citation type="submission" date="2020-01" db="EMBL/GenBank/DDBJ databases">
        <authorList>
            <person name="Kim M."/>
        </authorList>
    </citation>
    <scope>NUCLEOTIDE SEQUENCE [LARGE SCALE GENOMIC DNA]</scope>
    <source>
        <strain evidence="1 2">BT10</strain>
    </source>
</reference>
<proteinExistence type="predicted"/>
<dbReference type="RefSeq" id="WP_160688832.1">
    <property type="nucleotide sequence ID" value="NZ_CP047897.1"/>
</dbReference>
<keyword evidence="2" id="KW-1185">Reference proteome</keyword>
<sequence length="160" mass="17813">MSLPFLKKSHAHAARLLHTAGLTISQIPHAIQVVRDTVETWVTREVANGHATETLQVLKGQVQEKGPRILFEQLRELVLVRLMIHLGLKSALASSVAALLLPFILMRVLDSLRSHPEVANWWGNQSWKEHLPTVEDLKAKLDAVTQAITGKNTKDDLIVS</sequence>
<accession>A0A6P1NXR1</accession>
<dbReference type="AlphaFoldDB" id="A0A6P1NXR1"/>
<protein>
    <submittedName>
        <fullName evidence="1">Uncharacterized protein</fullName>
    </submittedName>
</protein>
<name>A0A6P1NXR1_9BACT</name>
<dbReference type="Proteomes" id="UP000464214">
    <property type="component" value="Chromosome"/>
</dbReference>
<evidence type="ECO:0000313" key="2">
    <source>
        <dbReference type="Proteomes" id="UP000464214"/>
    </source>
</evidence>
<evidence type="ECO:0000313" key="1">
    <source>
        <dbReference type="EMBL" id="QHL86441.1"/>
    </source>
</evidence>